<dbReference type="CDD" id="cd05367">
    <property type="entry name" value="SPR-like_SDR_c"/>
    <property type="match status" value="1"/>
</dbReference>
<dbReference type="RefSeq" id="WP_254759094.1">
    <property type="nucleotide sequence ID" value="NZ_JANCLT010000005.1"/>
</dbReference>
<dbReference type="InterPro" id="IPR051721">
    <property type="entry name" value="Biopterin_syn/organic_redct"/>
</dbReference>
<name>A0AA41XBW6_9BACI</name>
<evidence type="ECO:0000256" key="2">
    <source>
        <dbReference type="ARBA" id="ARBA00006484"/>
    </source>
</evidence>
<dbReference type="EMBL" id="JANCLT010000005">
    <property type="protein sequence ID" value="MCP8969181.1"/>
    <property type="molecule type" value="Genomic_DNA"/>
</dbReference>
<dbReference type="InterPro" id="IPR020904">
    <property type="entry name" value="Sc_DH/Rdtase_CS"/>
</dbReference>
<dbReference type="GO" id="GO:0005737">
    <property type="term" value="C:cytoplasm"/>
    <property type="evidence" value="ECO:0007669"/>
    <property type="project" value="UniProtKB-SubCell"/>
</dbReference>
<evidence type="ECO:0000256" key="4">
    <source>
        <dbReference type="ARBA" id="ARBA00022857"/>
    </source>
</evidence>
<organism evidence="7 8">
    <name type="scientific">Ectobacillus ponti</name>
    <dbReference type="NCBI Taxonomy" id="2961894"/>
    <lineage>
        <taxon>Bacteria</taxon>
        <taxon>Bacillati</taxon>
        <taxon>Bacillota</taxon>
        <taxon>Bacilli</taxon>
        <taxon>Bacillales</taxon>
        <taxon>Bacillaceae</taxon>
        <taxon>Ectobacillus</taxon>
    </lineage>
</organism>
<evidence type="ECO:0000313" key="8">
    <source>
        <dbReference type="Proteomes" id="UP001156102"/>
    </source>
</evidence>
<keyword evidence="5 7" id="KW-0560">Oxidoreductase</keyword>
<dbReference type="PRINTS" id="PR00080">
    <property type="entry name" value="SDRFAMILY"/>
</dbReference>
<dbReference type="Proteomes" id="UP001156102">
    <property type="component" value="Unassembled WGS sequence"/>
</dbReference>
<comment type="similarity">
    <text evidence="2 6">Belongs to the short-chain dehydrogenases/reductases (SDR) family.</text>
</comment>
<dbReference type="InterPro" id="IPR002347">
    <property type="entry name" value="SDR_fam"/>
</dbReference>
<reference evidence="7" key="1">
    <citation type="submission" date="2022-07" db="EMBL/GenBank/DDBJ databases">
        <authorList>
            <person name="Li W.-J."/>
            <person name="Deng Q.-Q."/>
        </authorList>
    </citation>
    <scope>NUCLEOTIDE SEQUENCE</scope>
    <source>
        <strain evidence="7">SYSU M60031</strain>
    </source>
</reference>
<evidence type="ECO:0000256" key="3">
    <source>
        <dbReference type="ARBA" id="ARBA00022490"/>
    </source>
</evidence>
<evidence type="ECO:0000256" key="1">
    <source>
        <dbReference type="ARBA" id="ARBA00004496"/>
    </source>
</evidence>
<dbReference type="PANTHER" id="PTHR44085:SF2">
    <property type="entry name" value="SEPIAPTERIN REDUCTASE"/>
    <property type="match status" value="1"/>
</dbReference>
<dbReference type="Pfam" id="PF00106">
    <property type="entry name" value="adh_short"/>
    <property type="match status" value="1"/>
</dbReference>
<dbReference type="Gene3D" id="3.40.50.720">
    <property type="entry name" value="NAD(P)-binding Rossmann-like Domain"/>
    <property type="match status" value="1"/>
</dbReference>
<dbReference type="NCBIfam" id="NF005381">
    <property type="entry name" value="PRK06924.1"/>
    <property type="match status" value="1"/>
</dbReference>
<accession>A0AA41XBW6</accession>
<keyword evidence="4" id="KW-0521">NADP</keyword>
<evidence type="ECO:0000256" key="5">
    <source>
        <dbReference type="ARBA" id="ARBA00023002"/>
    </source>
</evidence>
<keyword evidence="8" id="KW-1185">Reference proteome</keyword>
<dbReference type="PRINTS" id="PR00081">
    <property type="entry name" value="GDHRDH"/>
</dbReference>
<evidence type="ECO:0000313" key="7">
    <source>
        <dbReference type="EMBL" id="MCP8969181.1"/>
    </source>
</evidence>
<gene>
    <name evidence="7" type="ORF">NK662_11575</name>
</gene>
<evidence type="ECO:0000256" key="6">
    <source>
        <dbReference type="RuleBase" id="RU000363"/>
    </source>
</evidence>
<dbReference type="PROSITE" id="PS00061">
    <property type="entry name" value="ADH_SHORT"/>
    <property type="match status" value="1"/>
</dbReference>
<keyword evidence="3" id="KW-0963">Cytoplasm</keyword>
<sequence>MKYAIVTGTSRGLGEAIAKQLIEQGIIVLSISRHRNETLELLSKEAGVPFYPFAFDLQQTAEIEAFMNEIFDVLDLDSAQAISLINNAGMLDPMKPVERAEAADLIQNVNVNLLAPMLLTSQFLKRTKEAMLERRIVNISSGAGKNPYFGWGAYCTTKAGLDMFTRCVAAEEENEEYPAKIVSFAPGVVDTDMQSRIRSTSKEDFLNVERFHSLKETGRLLSPDYVAAAIVRLLEAEDFPQGGVIRIDEQ</sequence>
<dbReference type="PANTHER" id="PTHR44085">
    <property type="entry name" value="SEPIAPTERIN REDUCTASE"/>
    <property type="match status" value="1"/>
</dbReference>
<dbReference type="GO" id="GO:0004757">
    <property type="term" value="F:sepiapterin reductase (NADP+) activity"/>
    <property type="evidence" value="ECO:0007669"/>
    <property type="project" value="TreeGrafter"/>
</dbReference>
<proteinExistence type="inferred from homology"/>
<dbReference type="SUPFAM" id="SSF51735">
    <property type="entry name" value="NAD(P)-binding Rossmann-fold domains"/>
    <property type="match status" value="1"/>
</dbReference>
<dbReference type="AlphaFoldDB" id="A0AA41XBW6"/>
<comment type="subcellular location">
    <subcellularLocation>
        <location evidence="1">Cytoplasm</location>
    </subcellularLocation>
</comment>
<comment type="caution">
    <text evidence="7">The sequence shown here is derived from an EMBL/GenBank/DDBJ whole genome shotgun (WGS) entry which is preliminary data.</text>
</comment>
<dbReference type="EC" id="1.1.1.320" evidence="7"/>
<dbReference type="GO" id="GO:0006729">
    <property type="term" value="P:tetrahydrobiopterin biosynthetic process"/>
    <property type="evidence" value="ECO:0007669"/>
    <property type="project" value="TreeGrafter"/>
</dbReference>
<protein>
    <submittedName>
        <fullName evidence="7">(S)-benzoin forming benzil reductase</fullName>
        <ecNumber evidence="7">1.1.1.320</ecNumber>
    </submittedName>
</protein>
<dbReference type="InterPro" id="IPR036291">
    <property type="entry name" value="NAD(P)-bd_dom_sf"/>
</dbReference>